<evidence type="ECO:0000313" key="1">
    <source>
        <dbReference type="EMBL" id="QDV82038.1"/>
    </source>
</evidence>
<proteinExistence type="predicted"/>
<sequence>MPQLKFCKTCPICGRKSLIPIHCLGKSMTCGHCHGDFRAIDTTGSSKDESELMDRADSLLATSSDPHCTPTLSRLRLSI</sequence>
<accession>A0ABX5XJ96</accession>
<protein>
    <submittedName>
        <fullName evidence="1">Uncharacterized protein</fullName>
    </submittedName>
</protein>
<dbReference type="RefSeq" id="WP_419580970.1">
    <property type="nucleotide sequence ID" value="NZ_CP036432.1"/>
</dbReference>
<reference evidence="1 2" key="1">
    <citation type="submission" date="2019-02" db="EMBL/GenBank/DDBJ databases">
        <title>Deep-cultivation of Planctomycetes and their phenomic and genomic characterization uncovers novel biology.</title>
        <authorList>
            <person name="Wiegand S."/>
            <person name="Jogler M."/>
            <person name="Boedeker C."/>
            <person name="Pinto D."/>
            <person name="Vollmers J."/>
            <person name="Rivas-Marin E."/>
            <person name="Kohn T."/>
            <person name="Peeters S.H."/>
            <person name="Heuer A."/>
            <person name="Rast P."/>
            <person name="Oberbeckmann S."/>
            <person name="Bunk B."/>
            <person name="Jeske O."/>
            <person name="Meyerdierks A."/>
            <person name="Storesund J.E."/>
            <person name="Kallscheuer N."/>
            <person name="Luecker S."/>
            <person name="Lage O.M."/>
            <person name="Pohl T."/>
            <person name="Merkel B.J."/>
            <person name="Hornburger P."/>
            <person name="Mueller R.-W."/>
            <person name="Bruemmer F."/>
            <person name="Labrenz M."/>
            <person name="Spormann A.M."/>
            <person name="Op den Camp H."/>
            <person name="Overmann J."/>
            <person name="Amann R."/>
            <person name="Jetten M.S.M."/>
            <person name="Mascher T."/>
            <person name="Medema M.H."/>
            <person name="Devos D.P."/>
            <person name="Kaster A.-K."/>
            <person name="Ovreas L."/>
            <person name="Rohde M."/>
            <person name="Galperin M.Y."/>
            <person name="Jogler C."/>
        </authorList>
    </citation>
    <scope>NUCLEOTIDE SEQUENCE [LARGE SCALE GENOMIC DNA]</scope>
    <source>
        <strain evidence="1 2">TBK1r</strain>
    </source>
</reference>
<name>A0ABX5XJ96_9BACT</name>
<keyword evidence="2" id="KW-1185">Reference proteome</keyword>
<dbReference type="Proteomes" id="UP000318081">
    <property type="component" value="Chromosome"/>
</dbReference>
<evidence type="ECO:0000313" key="2">
    <source>
        <dbReference type="Proteomes" id="UP000318081"/>
    </source>
</evidence>
<dbReference type="EMBL" id="CP036432">
    <property type="protein sequence ID" value="QDV82038.1"/>
    <property type="molecule type" value="Genomic_DNA"/>
</dbReference>
<organism evidence="1 2">
    <name type="scientific">Stieleria magnilauensis</name>
    <dbReference type="NCBI Taxonomy" id="2527963"/>
    <lineage>
        <taxon>Bacteria</taxon>
        <taxon>Pseudomonadati</taxon>
        <taxon>Planctomycetota</taxon>
        <taxon>Planctomycetia</taxon>
        <taxon>Pirellulales</taxon>
        <taxon>Pirellulaceae</taxon>
        <taxon>Stieleria</taxon>
    </lineage>
</organism>
<gene>
    <name evidence="1" type="ORF">TBK1r_09630</name>
</gene>